<organism evidence="1 2">
    <name type="scientific">Devosia ginsengisoli</name>
    <dbReference type="NCBI Taxonomy" id="400770"/>
    <lineage>
        <taxon>Bacteria</taxon>
        <taxon>Pseudomonadati</taxon>
        <taxon>Pseudomonadota</taxon>
        <taxon>Alphaproteobacteria</taxon>
        <taxon>Hyphomicrobiales</taxon>
        <taxon>Devosiaceae</taxon>
        <taxon>Devosia</taxon>
    </lineage>
</organism>
<evidence type="ECO:0000313" key="2">
    <source>
        <dbReference type="Proteomes" id="UP000315364"/>
    </source>
</evidence>
<proteinExistence type="predicted"/>
<dbReference type="Pfam" id="PF01663">
    <property type="entry name" value="Phosphodiest"/>
    <property type="match status" value="1"/>
</dbReference>
<dbReference type="CDD" id="cd16018">
    <property type="entry name" value="Enpp"/>
    <property type="match status" value="1"/>
</dbReference>
<name>A0A5B8LV35_9HYPH</name>
<dbReference type="KEGG" id="dea:FPZ08_14935"/>
<keyword evidence="2" id="KW-1185">Reference proteome</keyword>
<dbReference type="EC" id="3.11.1.2" evidence="1"/>
<dbReference type="SUPFAM" id="SSF53649">
    <property type="entry name" value="Alkaline phosphatase-like"/>
    <property type="match status" value="1"/>
</dbReference>
<dbReference type="PANTHER" id="PTHR10151:SF120">
    <property type="entry name" value="BIS(5'-ADENOSYL)-TRIPHOSPHATASE"/>
    <property type="match status" value="1"/>
</dbReference>
<accession>A0A5B8LV35</accession>
<dbReference type="InterPro" id="IPR017850">
    <property type="entry name" value="Alkaline_phosphatase_core_sf"/>
</dbReference>
<gene>
    <name evidence="1" type="primary">phnA</name>
    <name evidence="1" type="ORF">FPZ08_14935</name>
</gene>
<dbReference type="PANTHER" id="PTHR10151">
    <property type="entry name" value="ECTONUCLEOTIDE PYROPHOSPHATASE/PHOSPHODIESTERASE"/>
    <property type="match status" value="1"/>
</dbReference>
<reference evidence="1 2" key="1">
    <citation type="submission" date="2019-07" db="EMBL/GenBank/DDBJ databases">
        <title>Full genome sequence of Devosia sp. Gsoil 520.</title>
        <authorList>
            <person name="Im W.-T."/>
        </authorList>
    </citation>
    <scope>NUCLEOTIDE SEQUENCE [LARGE SCALE GENOMIC DNA]</scope>
    <source>
        <strain evidence="1 2">Gsoil 520</strain>
    </source>
</reference>
<protein>
    <submittedName>
        <fullName evidence="1">Phosphonoacetate hydrolase</fullName>
        <ecNumber evidence="1">3.11.1.2</ecNumber>
    </submittedName>
</protein>
<dbReference type="AlphaFoldDB" id="A0A5B8LV35"/>
<dbReference type="OrthoDB" id="3590172at2"/>
<dbReference type="GO" id="GO:0047400">
    <property type="term" value="F:phosphonoacetate hydrolase activity"/>
    <property type="evidence" value="ECO:0007669"/>
    <property type="project" value="UniProtKB-EC"/>
</dbReference>
<evidence type="ECO:0000313" key="1">
    <source>
        <dbReference type="EMBL" id="QDZ11926.1"/>
    </source>
</evidence>
<dbReference type="Gene3D" id="3.30.1360.110">
    <property type="entry name" value="Domain 2, Phosphonoacetate Hydrolase"/>
    <property type="match status" value="1"/>
</dbReference>
<dbReference type="InterPro" id="IPR012710">
    <property type="entry name" value="Phosphonoacetate_hydro"/>
</dbReference>
<dbReference type="GO" id="GO:0005773">
    <property type="term" value="C:vacuole"/>
    <property type="evidence" value="ECO:0007669"/>
    <property type="project" value="TreeGrafter"/>
</dbReference>
<dbReference type="Gene3D" id="3.40.720.10">
    <property type="entry name" value="Alkaline Phosphatase, subunit A"/>
    <property type="match status" value="1"/>
</dbReference>
<sequence>MTKATLRASSVEEAAPLFINGRTYRQPARPVVVICFDGCDPDYVAAAMQADVAPHLAAMMQHGFGAIAQAAMPTFTNPNNVAIACGAPPSVTGVAGNYYLDRATGREVMVLDGHQMQVDTIFAHFARAGVPVAVVTAKDKLLRALARNMDGIALSAESPEDAVPVLGDRAPASAADKYSEALSLYVLDAGISLLEANRADIIYLSLSDYVQHKHAPEAPEALAFMAEVDRRLGRLVALGATVGIVADHGMHDMSGPDGTPRVLFVQDVLEARFGAGSVRVICPITDPFVRHHASLGGFVRVYIKEATVSPEAVRDALAGMVGVSLALLADEACTRFDMPLEGEADVVVVAAPGFALGATQGEHDLSALAGQRLRSHGGTSEQAVPFILSHPLTEDYATRAQAGLRNFDIFDFTINGVTA</sequence>
<dbReference type="Proteomes" id="UP000315364">
    <property type="component" value="Chromosome"/>
</dbReference>
<dbReference type="InterPro" id="IPR023116">
    <property type="entry name" value="Phosphonoacetate_hydro_insert"/>
</dbReference>
<dbReference type="NCBIfam" id="TIGR02335">
    <property type="entry name" value="hydr_PhnA"/>
    <property type="match status" value="1"/>
</dbReference>
<keyword evidence="1" id="KW-0378">Hydrolase</keyword>
<dbReference type="EMBL" id="CP042304">
    <property type="protein sequence ID" value="QDZ11926.1"/>
    <property type="molecule type" value="Genomic_DNA"/>
</dbReference>
<dbReference type="RefSeq" id="WP_146290742.1">
    <property type="nucleotide sequence ID" value="NZ_CP042304.1"/>
</dbReference>
<dbReference type="InterPro" id="IPR002591">
    <property type="entry name" value="Phosphodiest/P_Trfase"/>
</dbReference>